<protein>
    <submittedName>
        <fullName evidence="2">Uncharacterized protein</fullName>
    </submittedName>
</protein>
<proteinExistence type="predicted"/>
<gene>
    <name evidence="2" type="ORF">BDA99DRAFT_505451</name>
</gene>
<evidence type="ECO:0000256" key="1">
    <source>
        <dbReference type="SAM" id="SignalP"/>
    </source>
</evidence>
<accession>A0AAD5KDH4</accession>
<reference evidence="2" key="1">
    <citation type="journal article" date="2022" name="IScience">
        <title>Evolution of zygomycete secretomes and the origins of terrestrial fungal ecologies.</title>
        <authorList>
            <person name="Chang Y."/>
            <person name="Wang Y."/>
            <person name="Mondo S."/>
            <person name="Ahrendt S."/>
            <person name="Andreopoulos W."/>
            <person name="Barry K."/>
            <person name="Beard J."/>
            <person name="Benny G.L."/>
            <person name="Blankenship S."/>
            <person name="Bonito G."/>
            <person name="Cuomo C."/>
            <person name="Desiro A."/>
            <person name="Gervers K.A."/>
            <person name="Hundley H."/>
            <person name="Kuo A."/>
            <person name="LaButti K."/>
            <person name="Lang B.F."/>
            <person name="Lipzen A."/>
            <person name="O'Donnell K."/>
            <person name="Pangilinan J."/>
            <person name="Reynolds N."/>
            <person name="Sandor L."/>
            <person name="Smith M.E."/>
            <person name="Tsang A."/>
            <person name="Grigoriev I.V."/>
            <person name="Stajich J.E."/>
            <person name="Spatafora J.W."/>
        </authorList>
    </citation>
    <scope>NUCLEOTIDE SEQUENCE</scope>
    <source>
        <strain evidence="2">RSA 2281</strain>
    </source>
</reference>
<sequence length="89" mass="9766">MKFLLQILLVTFTLFSTVVLGVSNCYCTWDLAFLFKNTKECCETDHGTMNGNACQLAASNGDAAKKWKKCCVGSPQKLPILTTGICTEH</sequence>
<dbReference type="EMBL" id="JAIXMP010000009">
    <property type="protein sequence ID" value="KAI9268305.1"/>
    <property type="molecule type" value="Genomic_DNA"/>
</dbReference>
<reference evidence="2" key="2">
    <citation type="submission" date="2023-02" db="EMBL/GenBank/DDBJ databases">
        <authorList>
            <consortium name="DOE Joint Genome Institute"/>
            <person name="Mondo S.J."/>
            <person name="Chang Y."/>
            <person name="Wang Y."/>
            <person name="Ahrendt S."/>
            <person name="Andreopoulos W."/>
            <person name="Barry K."/>
            <person name="Beard J."/>
            <person name="Benny G.L."/>
            <person name="Blankenship S."/>
            <person name="Bonito G."/>
            <person name="Cuomo C."/>
            <person name="Desiro A."/>
            <person name="Gervers K.A."/>
            <person name="Hundley H."/>
            <person name="Kuo A."/>
            <person name="LaButti K."/>
            <person name="Lang B.F."/>
            <person name="Lipzen A."/>
            <person name="O'Donnell K."/>
            <person name="Pangilinan J."/>
            <person name="Reynolds N."/>
            <person name="Sandor L."/>
            <person name="Smith M.W."/>
            <person name="Tsang A."/>
            <person name="Grigoriev I.V."/>
            <person name="Stajich J.E."/>
            <person name="Spatafora J.W."/>
        </authorList>
    </citation>
    <scope>NUCLEOTIDE SEQUENCE</scope>
    <source>
        <strain evidence="2">RSA 2281</strain>
    </source>
</reference>
<keyword evidence="1" id="KW-0732">Signal</keyword>
<feature type="chain" id="PRO_5041944935" evidence="1">
    <location>
        <begin position="22"/>
        <end position="89"/>
    </location>
</feature>
<organism evidence="2 3">
    <name type="scientific">Phascolomyces articulosus</name>
    <dbReference type="NCBI Taxonomy" id="60185"/>
    <lineage>
        <taxon>Eukaryota</taxon>
        <taxon>Fungi</taxon>
        <taxon>Fungi incertae sedis</taxon>
        <taxon>Mucoromycota</taxon>
        <taxon>Mucoromycotina</taxon>
        <taxon>Mucoromycetes</taxon>
        <taxon>Mucorales</taxon>
        <taxon>Lichtheimiaceae</taxon>
        <taxon>Phascolomyces</taxon>
    </lineage>
</organism>
<dbReference type="AlphaFoldDB" id="A0AAD5KDH4"/>
<evidence type="ECO:0000313" key="2">
    <source>
        <dbReference type="EMBL" id="KAI9268305.1"/>
    </source>
</evidence>
<keyword evidence="3" id="KW-1185">Reference proteome</keyword>
<comment type="caution">
    <text evidence="2">The sequence shown here is derived from an EMBL/GenBank/DDBJ whole genome shotgun (WGS) entry which is preliminary data.</text>
</comment>
<dbReference type="Proteomes" id="UP001209540">
    <property type="component" value="Unassembled WGS sequence"/>
</dbReference>
<feature type="signal peptide" evidence="1">
    <location>
        <begin position="1"/>
        <end position="21"/>
    </location>
</feature>
<evidence type="ECO:0000313" key="3">
    <source>
        <dbReference type="Proteomes" id="UP001209540"/>
    </source>
</evidence>
<name>A0AAD5KDH4_9FUNG</name>